<dbReference type="AlphaFoldDB" id="A0A060SW71"/>
<dbReference type="InterPro" id="IPR020084">
    <property type="entry name" value="NUDIX_hydrolase_CS"/>
</dbReference>
<dbReference type="GO" id="GO:0000932">
    <property type="term" value="C:P-body"/>
    <property type="evidence" value="ECO:0007669"/>
    <property type="project" value="TreeGrafter"/>
</dbReference>
<feature type="compositionally biased region" description="Basic and acidic residues" evidence="9">
    <location>
        <begin position="1088"/>
        <end position="1102"/>
    </location>
</feature>
<dbReference type="InterPro" id="IPR007722">
    <property type="entry name" value="DCP2_BoxA"/>
</dbReference>
<evidence type="ECO:0000259" key="10">
    <source>
        <dbReference type="PROSITE" id="PS51462"/>
    </source>
</evidence>
<feature type="compositionally biased region" description="Polar residues" evidence="9">
    <location>
        <begin position="1034"/>
        <end position="1059"/>
    </location>
</feature>
<reference evidence="11" key="2">
    <citation type="submission" date="2014-06" db="EMBL/GenBank/DDBJ databases">
        <title>The complete genome of Blastobotrys (Arxula) adeninivorans LS3 - a yeast of biotechnological interest.</title>
        <authorList>
            <person name="Kunze G."/>
            <person name="Gaillardin C."/>
            <person name="Czernicka M."/>
            <person name="Durrens P."/>
            <person name="Martin T."/>
            <person name="Boer E."/>
            <person name="Gabaldon T."/>
            <person name="Cruz J."/>
            <person name="Talla E."/>
            <person name="Marck C."/>
            <person name="Goffeau A."/>
            <person name="Barbe V."/>
            <person name="Baret P."/>
            <person name="Baronian K."/>
            <person name="Beier S."/>
            <person name="Bleykasten C."/>
            <person name="Bode R."/>
            <person name="Casaregola S."/>
            <person name="Despons L."/>
            <person name="Fairhead C."/>
            <person name="Giersberg M."/>
            <person name="Gierski P."/>
            <person name="Hahnel U."/>
            <person name="Hartmann A."/>
            <person name="Jankowska D."/>
            <person name="Jubin C."/>
            <person name="Jung P."/>
            <person name="Lafontaine I."/>
            <person name="Leh-Louis V."/>
            <person name="Lemaire M."/>
            <person name="Marcet-Houben M."/>
            <person name="Mascher M."/>
            <person name="Morel G."/>
            <person name="Richard G.-F."/>
            <person name="Riechen J."/>
            <person name="Sacerdot C."/>
            <person name="Sarkar A."/>
            <person name="Savel G."/>
            <person name="Schacherer J."/>
            <person name="Sherman D."/>
            <person name="Straub M.-L."/>
            <person name="Stein N."/>
            <person name="Thierry A."/>
            <person name="Trautwein-Schult A."/>
            <person name="Westhof E."/>
            <person name="Worch S."/>
            <person name="Dujon B."/>
            <person name="Souciet J.-L."/>
            <person name="Wincker P."/>
            <person name="Scholz U."/>
            <person name="Neuveglise N."/>
        </authorList>
    </citation>
    <scope>NUCLEOTIDE SEQUENCE</scope>
    <source>
        <strain evidence="11">LS3</strain>
    </source>
</reference>
<evidence type="ECO:0000256" key="8">
    <source>
        <dbReference type="ARBA" id="ARBA00023211"/>
    </source>
</evidence>
<feature type="domain" description="Nudix hydrolase" evidence="10">
    <location>
        <begin position="100"/>
        <end position="229"/>
    </location>
</feature>
<comment type="subcellular location">
    <subcellularLocation>
        <location evidence="2">Cytoplasm</location>
    </subcellularLocation>
</comment>
<feature type="compositionally biased region" description="Low complexity" evidence="9">
    <location>
        <begin position="582"/>
        <end position="591"/>
    </location>
</feature>
<feature type="compositionally biased region" description="Low complexity" evidence="9">
    <location>
        <begin position="504"/>
        <end position="519"/>
    </location>
</feature>
<feature type="compositionally biased region" description="Basic and acidic residues" evidence="9">
    <location>
        <begin position="1182"/>
        <end position="1192"/>
    </location>
</feature>
<feature type="compositionally biased region" description="Low complexity" evidence="9">
    <location>
        <begin position="716"/>
        <end position="730"/>
    </location>
</feature>
<dbReference type="GO" id="GO:0000290">
    <property type="term" value="P:deadenylation-dependent decapping of nuclear-transcribed mRNA"/>
    <property type="evidence" value="ECO:0007669"/>
    <property type="project" value="InterPro"/>
</dbReference>
<accession>A0A060SW71</accession>
<dbReference type="InterPro" id="IPR044099">
    <property type="entry name" value="Dcp2_NUDIX"/>
</dbReference>
<feature type="compositionally biased region" description="Basic and acidic residues" evidence="9">
    <location>
        <begin position="794"/>
        <end position="805"/>
    </location>
</feature>
<feature type="compositionally biased region" description="Basic and acidic residues" evidence="9">
    <location>
        <begin position="773"/>
        <end position="784"/>
    </location>
</feature>
<feature type="compositionally biased region" description="Polar residues" evidence="9">
    <location>
        <begin position="594"/>
        <end position="606"/>
    </location>
</feature>
<dbReference type="InterPro" id="IPR015797">
    <property type="entry name" value="NUDIX_hydrolase-like_dom_sf"/>
</dbReference>
<feature type="compositionally biased region" description="Basic and acidic residues" evidence="9">
    <location>
        <begin position="1020"/>
        <end position="1033"/>
    </location>
</feature>
<keyword evidence="8" id="KW-0464">Manganese</keyword>
<dbReference type="Gene3D" id="3.90.79.10">
    <property type="entry name" value="Nucleoside Triphosphate Pyrophosphohydrolase"/>
    <property type="match status" value="1"/>
</dbReference>
<dbReference type="PANTHER" id="PTHR23114">
    <property type="entry name" value="M7GPPPN-MRNA HYDROLASE"/>
    <property type="match status" value="1"/>
</dbReference>
<evidence type="ECO:0000256" key="2">
    <source>
        <dbReference type="ARBA" id="ARBA00004496"/>
    </source>
</evidence>
<evidence type="ECO:0000256" key="6">
    <source>
        <dbReference type="ARBA" id="ARBA00022801"/>
    </source>
</evidence>
<feature type="compositionally biased region" description="Polar residues" evidence="9">
    <location>
        <begin position="642"/>
        <end position="662"/>
    </location>
</feature>
<feature type="compositionally biased region" description="Basic and acidic residues" evidence="9">
    <location>
        <begin position="881"/>
        <end position="892"/>
    </location>
</feature>
<dbReference type="InterPro" id="IPR036189">
    <property type="entry name" value="DCP2_BoxA_sf"/>
</dbReference>
<proteinExistence type="inferred from homology"/>
<dbReference type="PANTHER" id="PTHR23114:SF17">
    <property type="entry name" value="M7GPPPN-MRNA HYDROLASE"/>
    <property type="match status" value="1"/>
</dbReference>
<dbReference type="CDD" id="cd03672">
    <property type="entry name" value="NUDIX_Dcp2p_Nudt20"/>
    <property type="match status" value="1"/>
</dbReference>
<feature type="region of interest" description="Disordered" evidence="9">
    <location>
        <begin position="357"/>
        <end position="1218"/>
    </location>
</feature>
<name>A0A060SW71_BLAAD</name>
<feature type="compositionally biased region" description="Low complexity" evidence="9">
    <location>
        <begin position="989"/>
        <end position="1002"/>
    </location>
</feature>
<evidence type="ECO:0000256" key="3">
    <source>
        <dbReference type="ARBA" id="ARBA00005279"/>
    </source>
</evidence>
<evidence type="ECO:0000256" key="4">
    <source>
        <dbReference type="ARBA" id="ARBA00022490"/>
    </source>
</evidence>
<evidence type="ECO:0000313" key="11">
    <source>
        <dbReference type="EMBL" id="CDP33135.1"/>
    </source>
</evidence>
<feature type="compositionally biased region" description="Low complexity" evidence="9">
    <location>
        <begin position="556"/>
        <end position="575"/>
    </location>
</feature>
<feature type="compositionally biased region" description="Polar residues" evidence="9">
    <location>
        <begin position="424"/>
        <end position="437"/>
    </location>
</feature>
<feature type="compositionally biased region" description="Polar residues" evidence="9">
    <location>
        <begin position="467"/>
        <end position="481"/>
    </location>
</feature>
<dbReference type="SMART" id="SM01125">
    <property type="entry name" value="DCP2"/>
    <property type="match status" value="1"/>
</dbReference>
<organism evidence="11">
    <name type="scientific">Blastobotrys adeninivorans</name>
    <name type="common">Yeast</name>
    <name type="synonym">Arxula adeninivorans</name>
    <dbReference type="NCBI Taxonomy" id="409370"/>
    <lineage>
        <taxon>Eukaryota</taxon>
        <taxon>Fungi</taxon>
        <taxon>Dikarya</taxon>
        <taxon>Ascomycota</taxon>
        <taxon>Saccharomycotina</taxon>
        <taxon>Dipodascomycetes</taxon>
        <taxon>Dipodascales</taxon>
        <taxon>Trichomonascaceae</taxon>
        <taxon>Blastobotrys</taxon>
    </lineage>
</organism>
<dbReference type="GO" id="GO:0000184">
    <property type="term" value="P:nuclear-transcribed mRNA catabolic process, nonsense-mediated decay"/>
    <property type="evidence" value="ECO:0007669"/>
    <property type="project" value="InterPro"/>
</dbReference>
<comment type="cofactor">
    <cofactor evidence="1">
        <name>Mn(2+)</name>
        <dbReference type="ChEBI" id="CHEBI:29035"/>
    </cofactor>
</comment>
<dbReference type="GO" id="GO:0003723">
    <property type="term" value="F:RNA binding"/>
    <property type="evidence" value="ECO:0007669"/>
    <property type="project" value="UniProtKB-KW"/>
</dbReference>
<evidence type="ECO:0000256" key="7">
    <source>
        <dbReference type="ARBA" id="ARBA00022884"/>
    </source>
</evidence>
<evidence type="ECO:0000256" key="5">
    <source>
        <dbReference type="ARBA" id="ARBA00022723"/>
    </source>
</evidence>
<gene>
    <name evidence="11" type="ORF">GNLVRS02_ARAD1A02508g</name>
</gene>
<feature type="compositionally biased region" description="Polar residues" evidence="9">
    <location>
        <begin position="1103"/>
        <end position="1124"/>
    </location>
</feature>
<dbReference type="Pfam" id="PF00293">
    <property type="entry name" value="NUDIX"/>
    <property type="match status" value="1"/>
</dbReference>
<evidence type="ECO:0000256" key="9">
    <source>
        <dbReference type="SAM" id="MobiDB-lite"/>
    </source>
</evidence>
<feature type="compositionally biased region" description="Polar residues" evidence="9">
    <location>
        <begin position="1003"/>
        <end position="1012"/>
    </location>
</feature>
<dbReference type="FunFam" id="3.90.79.10:FF:000003">
    <property type="entry name" value="M7GpppN-mRNA hydrolase isoform 2"/>
    <property type="match status" value="1"/>
</dbReference>
<keyword evidence="4" id="KW-0963">Cytoplasm</keyword>
<feature type="compositionally biased region" description="Polar residues" evidence="9">
    <location>
        <begin position="958"/>
        <end position="967"/>
    </location>
</feature>
<dbReference type="SUPFAM" id="SSF140586">
    <property type="entry name" value="Dcp2 domain-like"/>
    <property type="match status" value="1"/>
</dbReference>
<evidence type="ECO:0000256" key="1">
    <source>
        <dbReference type="ARBA" id="ARBA00001936"/>
    </source>
</evidence>
<dbReference type="InterPro" id="IPR000086">
    <property type="entry name" value="NUDIX_hydrolase_dom"/>
</dbReference>
<keyword evidence="6" id="KW-0378">Hydrolase</keyword>
<feature type="compositionally biased region" description="Pro residues" evidence="9">
    <location>
        <begin position="389"/>
        <end position="422"/>
    </location>
</feature>
<dbReference type="Gene3D" id="1.10.10.1050">
    <property type="entry name" value="Dcp2, box A domain"/>
    <property type="match status" value="1"/>
</dbReference>
<dbReference type="Pfam" id="PF05026">
    <property type="entry name" value="DCP2"/>
    <property type="match status" value="1"/>
</dbReference>
<keyword evidence="5" id="KW-0479">Metal-binding</keyword>
<reference evidence="11" key="1">
    <citation type="submission" date="2014-02" db="EMBL/GenBank/DDBJ databases">
        <authorList>
            <person name="Genoscope - CEA"/>
        </authorList>
    </citation>
    <scope>NUCLEOTIDE SEQUENCE</scope>
    <source>
        <strain evidence="11">LS3</strain>
    </source>
</reference>
<dbReference type="GO" id="GO:0030145">
    <property type="term" value="F:manganese ion binding"/>
    <property type="evidence" value="ECO:0007669"/>
    <property type="project" value="InterPro"/>
</dbReference>
<feature type="compositionally biased region" description="Polar residues" evidence="9">
    <location>
        <begin position="616"/>
        <end position="628"/>
    </location>
</feature>
<dbReference type="SUPFAM" id="SSF55811">
    <property type="entry name" value="Nudix"/>
    <property type="match status" value="1"/>
</dbReference>
<protein>
    <submittedName>
        <fullName evidence="11">ARAD1A02508p</fullName>
    </submittedName>
</protein>
<dbReference type="GO" id="GO:0140933">
    <property type="term" value="F:5'-(N(7)-methylguanosine 5'-triphospho)-[mRNA] hydrolase activity"/>
    <property type="evidence" value="ECO:0007669"/>
    <property type="project" value="InterPro"/>
</dbReference>
<feature type="compositionally biased region" description="Pro residues" evidence="9">
    <location>
        <begin position="363"/>
        <end position="381"/>
    </location>
</feature>
<sequence>MSLESPYSFKNESLVNVLQDIAVRFVINAPPEDLSSSERLFFLLEEAQWYYEDFLRVENPSLPSMKLKTFVERLFYACPILNVLSSNLEADLTKFQSYKSVIPVRGAIILNKKMTKALMVRGWKQGASWGFPRGKISKDESDEHCAVREVYEEIGYDISPFLVPDDYIEVTIKGKNIRLYVVRGIPRSTVFQPQTRKEISKIEWHDVEKLPAFSKRAPKKANEYILVAPFMPGLAKYIKKAKGIASSLSKSEARALKNLLGVADKKTKKPEETVQDDDKAAAHLLDLLHGNGNAPALAPGAAAGTISGAAEKDDKKILLDLLQKGSEPNGPDGKSQQMDSAKEILSLLRNQMNESATMAPFHGMPPPPPPPPPGMPLPPVAFGPDGHMLPPPPLPPLPPQFGGRLPPPPPPEFFSHLPPVPPLSVQSQGSGNGSEPTPTYADINVPPPPPPNPILASLLSKKKSARAGNQGTAPQGTTASSDPRYDSLRVKNQKKGITLSDILGDGSSATSDQSSSGTGNALLALLGPQKQSQPQTTEKKEPPKQPGDSGESLLHLLNPSGQQSQQGQLPQPNQSHLSSNSDDGQQLLGLLNGEKSTTTTQESGSDNLLALLKGSGQEQKQQAPQNSAEDLMGLLKGPKDSPNAQDSSASDLMSLLKGSSESPMPQPQPQPKTGNESNATDLMGLLKGPTASAKVQESPKTKESSAPDLMALLNGPSQSQTPQQSVVQPSAEPIPKGPEESSRPQESNASDLMALLKGPSGSVPPQESNPSPVREEIPKPRESSASDLMSLLKGPKESPKPRESSASDLMGLLKGPKESSEPQESPVKDTGADLMGLLKGNSEPPKPIEQQAPTQSNAPDLMELLRGPQASKGPETAPTEKSTEKSTQKDESNELMGLLKGSSTEPKYESADTLMGLLNTKQSQQPEVLPVKNEQSENETSKANELMNLLSGPKPQANEHNGQSSSPKEAGKKSSANQLMDLLSGPRRSSQTPQPGQGTQSPKETTASSANALMNLLSGDESRKTESLDKSRDIGQTPSSGLNGEQALGTESTVQTPYASQPRAPSVSASSLMGLLSPEANADSFSLSDRRHDVQAKSEGTDRNAQLNQPGQSSGTNAGASVSRGSEGAELKDEPNNLLELLGPQSQSPSASLPKVPSQLGQDSGTMEMTKPGTPKQKAKKDKKDSKKERRPTPRKGSPTQWPLGFLQDFSSGAFDRI</sequence>
<feature type="compositionally biased region" description="Basic and acidic residues" evidence="9">
    <location>
        <begin position="815"/>
        <end position="831"/>
    </location>
</feature>
<keyword evidence="7" id="KW-0694">RNA-binding</keyword>
<dbReference type="PROSITE" id="PS51462">
    <property type="entry name" value="NUDIX"/>
    <property type="match status" value="1"/>
</dbReference>
<dbReference type="PROSITE" id="PS00893">
    <property type="entry name" value="NUDIX_BOX"/>
    <property type="match status" value="1"/>
</dbReference>
<dbReference type="EMBL" id="HG937691">
    <property type="protein sequence ID" value="CDP33135.1"/>
    <property type="molecule type" value="Genomic_DNA"/>
</dbReference>
<comment type="similarity">
    <text evidence="3">Belongs to the Nudix hydrolase family. DCP2 subfamily.</text>
</comment>